<dbReference type="InterPro" id="IPR001173">
    <property type="entry name" value="Glyco_trans_2-like"/>
</dbReference>
<dbReference type="InterPro" id="IPR029044">
    <property type="entry name" value="Nucleotide-diphossugar_trans"/>
</dbReference>
<dbReference type="Proteomes" id="UP000054770">
    <property type="component" value="Unassembled WGS sequence"/>
</dbReference>
<reference evidence="2" key="1">
    <citation type="submission" date="2016-01" db="EMBL/GenBank/DDBJ databases">
        <authorList>
            <person name="Peeters C."/>
        </authorList>
    </citation>
    <scope>NUCLEOTIDE SEQUENCE [LARGE SCALE GENOMIC DNA]</scope>
    <source>
        <strain evidence="2">LMG 22940</strain>
    </source>
</reference>
<dbReference type="SUPFAM" id="SSF53448">
    <property type="entry name" value="Nucleotide-diphospho-sugar transferases"/>
    <property type="match status" value="1"/>
</dbReference>
<proteinExistence type="predicted"/>
<gene>
    <name evidence="2" type="ORF">AWB68_06172</name>
</gene>
<dbReference type="CDD" id="cd06423">
    <property type="entry name" value="CESA_like"/>
    <property type="match status" value="1"/>
</dbReference>
<name>A0A158KLU7_9BURK</name>
<protein>
    <submittedName>
        <fullName evidence="2">Glycosyltransferase</fullName>
    </submittedName>
</protein>
<comment type="caution">
    <text evidence="2">The sequence shown here is derived from an EMBL/GenBank/DDBJ whole genome shotgun (WGS) entry which is preliminary data.</text>
</comment>
<dbReference type="InterPro" id="IPR050834">
    <property type="entry name" value="Glycosyltransf_2"/>
</dbReference>
<dbReference type="EMBL" id="FCON02000105">
    <property type="protein sequence ID" value="SAL81540.1"/>
    <property type="molecule type" value="Genomic_DNA"/>
</dbReference>
<evidence type="ECO:0000313" key="3">
    <source>
        <dbReference type="Proteomes" id="UP000054770"/>
    </source>
</evidence>
<sequence length="308" mass="33645">MKVSVLVPTYRRPANLLKCLQAVCKQELPPAEVLVVCRIDDPSSRAAIGEFMASHALPIRVVDVTEGGVVAALNAGIAVCTSEVVCITDDDAMPDPDWTKRVAEHFAADPSIAGVGGKDRLYINGKFQAGERELVGVVQTSGRTVGNHHLGVGPARYVDILKGANMSFRTEPLKAIGIDRRLKGTGAQVHNEMALSLALRRSGWKLVYDPRVQVEHHHAQRFDEDARKAPALIAHANSSYNLNLILLEHFPGARGMRVWRWYQLVGTRDAPGLVQVVRMLMKGELGIFSRWRAVRQGAAAALRDVRGG</sequence>
<organism evidence="2 3">
    <name type="scientific">Caballeronia choica</name>
    <dbReference type="NCBI Taxonomy" id="326476"/>
    <lineage>
        <taxon>Bacteria</taxon>
        <taxon>Pseudomonadati</taxon>
        <taxon>Pseudomonadota</taxon>
        <taxon>Betaproteobacteria</taxon>
        <taxon>Burkholderiales</taxon>
        <taxon>Burkholderiaceae</taxon>
        <taxon>Caballeronia</taxon>
    </lineage>
</organism>
<dbReference type="OrthoDB" id="257969at2"/>
<keyword evidence="3" id="KW-1185">Reference proteome</keyword>
<dbReference type="Gene3D" id="3.90.550.10">
    <property type="entry name" value="Spore Coat Polysaccharide Biosynthesis Protein SpsA, Chain A"/>
    <property type="match status" value="1"/>
</dbReference>
<dbReference type="GO" id="GO:0016740">
    <property type="term" value="F:transferase activity"/>
    <property type="evidence" value="ECO:0007669"/>
    <property type="project" value="UniProtKB-KW"/>
</dbReference>
<dbReference type="AlphaFoldDB" id="A0A158KLU7"/>
<dbReference type="PANTHER" id="PTHR43685:SF2">
    <property type="entry name" value="GLYCOSYLTRANSFERASE 2-LIKE DOMAIN-CONTAINING PROTEIN"/>
    <property type="match status" value="1"/>
</dbReference>
<accession>A0A158KLU7</accession>
<evidence type="ECO:0000259" key="1">
    <source>
        <dbReference type="Pfam" id="PF00535"/>
    </source>
</evidence>
<dbReference type="PANTHER" id="PTHR43685">
    <property type="entry name" value="GLYCOSYLTRANSFERASE"/>
    <property type="match status" value="1"/>
</dbReference>
<dbReference type="Pfam" id="PF00535">
    <property type="entry name" value="Glycos_transf_2"/>
    <property type="match status" value="1"/>
</dbReference>
<feature type="domain" description="Glycosyltransferase 2-like" evidence="1">
    <location>
        <begin position="4"/>
        <end position="114"/>
    </location>
</feature>
<evidence type="ECO:0000313" key="2">
    <source>
        <dbReference type="EMBL" id="SAL81540.1"/>
    </source>
</evidence>